<dbReference type="Gene3D" id="3.30.420.10">
    <property type="entry name" value="Ribonuclease H-like superfamily/Ribonuclease H"/>
    <property type="match status" value="1"/>
</dbReference>
<dbReference type="InterPro" id="IPR054362">
    <property type="entry name" value="Exu_RNase_H-like"/>
</dbReference>
<proteinExistence type="predicted"/>
<dbReference type="Pfam" id="PF22123">
    <property type="entry name" value="Exu_RNase_H_like"/>
    <property type="match status" value="1"/>
</dbReference>
<evidence type="ECO:0000256" key="7">
    <source>
        <dbReference type="ARBA" id="ARBA00023303"/>
    </source>
</evidence>
<dbReference type="InterPro" id="IPR057366">
    <property type="entry name" value="TRPM-like"/>
</dbReference>
<keyword evidence="2" id="KW-0813">Transport</keyword>
<dbReference type="GO" id="GO:0099604">
    <property type="term" value="F:ligand-gated calcium channel activity"/>
    <property type="evidence" value="ECO:0007669"/>
    <property type="project" value="TreeGrafter"/>
</dbReference>
<dbReference type="SUPFAM" id="SSF53098">
    <property type="entry name" value="Ribonuclease H-like"/>
    <property type="match status" value="1"/>
</dbReference>
<evidence type="ECO:0000256" key="5">
    <source>
        <dbReference type="ARBA" id="ARBA00023065"/>
    </source>
</evidence>
<feature type="transmembrane region" description="Helical" evidence="8">
    <location>
        <begin position="1572"/>
        <end position="1590"/>
    </location>
</feature>
<dbReference type="Pfam" id="PF25244">
    <property type="entry name" value="PML_C"/>
    <property type="match status" value="1"/>
</dbReference>
<dbReference type="Pfam" id="PF25508">
    <property type="entry name" value="TRPM2"/>
    <property type="match status" value="1"/>
</dbReference>
<keyword evidence="7" id="KW-0407">Ion channel</keyword>
<feature type="transmembrane region" description="Helical" evidence="8">
    <location>
        <begin position="1657"/>
        <end position="1678"/>
    </location>
</feature>
<evidence type="ECO:0000313" key="11">
    <source>
        <dbReference type="Proteomes" id="UP000596742"/>
    </source>
</evidence>
<evidence type="ECO:0000256" key="4">
    <source>
        <dbReference type="ARBA" id="ARBA00022989"/>
    </source>
</evidence>
<keyword evidence="5" id="KW-0406">Ion transport</keyword>
<dbReference type="CDD" id="cd06127">
    <property type="entry name" value="DEDDh"/>
    <property type="match status" value="1"/>
</dbReference>
<protein>
    <recommendedName>
        <fullName evidence="9">Exonuclease domain-containing protein</fullName>
    </recommendedName>
</protein>
<evidence type="ECO:0000313" key="10">
    <source>
        <dbReference type="EMBL" id="VDI23751.1"/>
    </source>
</evidence>
<organism evidence="10 11">
    <name type="scientific">Mytilus galloprovincialis</name>
    <name type="common">Mediterranean mussel</name>
    <dbReference type="NCBI Taxonomy" id="29158"/>
    <lineage>
        <taxon>Eukaryota</taxon>
        <taxon>Metazoa</taxon>
        <taxon>Spiralia</taxon>
        <taxon>Lophotrochozoa</taxon>
        <taxon>Mollusca</taxon>
        <taxon>Bivalvia</taxon>
        <taxon>Autobranchia</taxon>
        <taxon>Pteriomorphia</taxon>
        <taxon>Mytilida</taxon>
        <taxon>Mytiloidea</taxon>
        <taxon>Mytilidae</taxon>
        <taxon>Mytilinae</taxon>
        <taxon>Mytilus</taxon>
    </lineage>
</organism>
<evidence type="ECO:0000259" key="9">
    <source>
        <dbReference type="SMART" id="SM00479"/>
    </source>
</evidence>
<dbReference type="Pfam" id="PF18139">
    <property type="entry name" value="LSDAT_euk"/>
    <property type="match status" value="1"/>
</dbReference>
<dbReference type="GO" id="GO:0005886">
    <property type="term" value="C:plasma membrane"/>
    <property type="evidence" value="ECO:0007669"/>
    <property type="project" value="TreeGrafter"/>
</dbReference>
<keyword evidence="6 8" id="KW-0472">Membrane</keyword>
<feature type="domain" description="Exonuclease" evidence="9">
    <location>
        <begin position="528"/>
        <end position="705"/>
    </location>
</feature>
<dbReference type="GO" id="GO:0003676">
    <property type="term" value="F:nucleic acid binding"/>
    <property type="evidence" value="ECO:0007669"/>
    <property type="project" value="InterPro"/>
</dbReference>
<feature type="transmembrane region" description="Helical" evidence="8">
    <location>
        <begin position="1710"/>
        <end position="1727"/>
    </location>
</feature>
<dbReference type="Proteomes" id="UP000596742">
    <property type="component" value="Unassembled WGS sequence"/>
</dbReference>
<feature type="transmembrane region" description="Helical" evidence="8">
    <location>
        <begin position="1357"/>
        <end position="1375"/>
    </location>
</feature>
<sequence>MDKQLKAGCVDCELPLQFTNVTEETKCGLGCILYVACSCGVINKIYSGKVHYDAKKQKTRPIFDVNSKAAVAMYDTGLGPAEVNRYLANLNINGMSQSAFKKREKEVYEPIRKVAQNSLDTSLEEEKSKSPVIEDSENGEDVSLVTVKYDMGWQKRGSGRKYDSKSGVGTLIGDQTGKVVGRGIRSSDCRVCTYWEAKHVEPQEHKCTRNWFGSAKGMEPDVGARLIRDIETKNCQVSTVIMDDDTTTMARIRRTIKHPIKKLSDTNHIKSQFNNKLWNLKNTFKNDLTKPAITHLNRCFSYALYSNRNNPESMSNDLQAIVPHLYKEHDLCNQKWCSYKRNPNKYKPTVSLNSLPLRQKLAEIIGEYTSNDNIEKISPCASTKEVESFHSMLANKAPKAKHLCSSSSLECRVDCTVAQKNISYGYISQVYEECGLSPGKITEKSSEKLTDKRKYQNDYKNSAVNKRRKLFRKQIIKEKETVVEMREGDTYKKSIDLEQPTLIDIDFISDPLTTPLLETFDVKIDNMSVVYFDLETTSLANDCDIIQISAIEKSSEFNQYITPSQCISRQALSVTGLSVWNNTLVYYGQRVDQCIPQKAFQNFICWLEKFPSQIILVGHNCRRFDAPRLIRSLSQYNLSTSFQKKVIGFMDTLSFFRNKYPHLKCHKQEFLAENLLQKQYQAHNASEDVRILQSILNHAQPSETEISENSFSTESLIRNIVSVKQTNQRYLTLQGLVDKKIITKCMAKKIAESGLDMAQLLAAYRRDAVCGIQRIFSEKKVDNKPRVTACKRIASGICSVLSNGEKRKRREESGYSLQNTSDCPLCVRLLKKTKHLLKNWKREKPVAVLSIIGETKKYLPNETIKTQLKSGLLELMNTTNIWIITEGQNTCIGQIVEELIRENTGKSQSCCCHKDDILQARTRNENGITKLQQHEGNLEVCIKEHLAIPLIVMLVGGEEGSFEAALVNLKRSVPILVIDGSGKAADFICKGSRMGMNISSAEFQSELIHAAKMLYGSNDEKENTIQTKCEKLITQLEDEMAEHPKSIHVYSVHETTYTLDKTIQDILFDVFYLDEQNEDNLTDNILHFVDLWNRPDIAEKKIFKLENSKVLEELQKKLGRKGSTLSKLFTNALKDDRIDMVRQVLEYILDKTLYKSFLDNSLEGLYQTDGCLGKYLFPELKDKTIKQKKIVEMVNDAVVKILGSEEMKPFEKEDEIGINDIFKHLFIWAVLMNRRDLAMLFWKRDGDYICSALFASSLAKRLAETASAEAFMDEQTALWESSRHYEDLAYSVMTELYLNDRKHARQLLVTEVKRYNSTTIFEITEKFSLMKFMGHAACQTKLNKIWKGRIKGDTSNLKVIVFAVTFFPILKWNILKLHKTGERAKNKVTQWGKGATQDQQNISTCLQSVPNWMRKLYYFYNAPLVKFLFSVLTYMTMLVVFSLFVLTDLHPMEEKFPSIYEYIVYAWAATSLTEEIRQAIVMGNFQSFEWRQLSLNAMTWFSFWTLFEMLMYLMFITSVFLRLTMPAGRFHNARMMYAVTLGTFIINSMQFFLVSKQIGPKVIMIGRMMFDVIFFILIFAVFLFGFGVIYQATMYPNTEPGFPLFQNIIFLPYWQLYGELFLEQFYGALPDDCTENIELYSNGTMDRCPERNQINTFVLAVYMVVTHIVLVNLLIAMFSHTFTKVQDNNELVWKFHRFSLIEEYYDRSSFVPPFIILSHLRIFILYIKNRCTGNTRKNKFKITGKAAENEKLAILEKDAVYSHLNSSTRLRRRRAKNIDAEKDGFEAIYEKDTELSLQEQIHVLSSDVDLMQKDLEETLKTVKQIMTTKQNVLIVEVPRGLHS</sequence>
<comment type="caution">
    <text evidence="10">The sequence shown here is derived from an EMBL/GenBank/DDBJ whole genome shotgun (WGS) entry which is preliminary data.</text>
</comment>
<dbReference type="InterPro" id="IPR057617">
    <property type="entry name" value="PML_C"/>
</dbReference>
<dbReference type="EMBL" id="UYJE01003965">
    <property type="protein sequence ID" value="VDI23751.1"/>
    <property type="molecule type" value="Genomic_DNA"/>
</dbReference>
<evidence type="ECO:0000256" key="8">
    <source>
        <dbReference type="SAM" id="Phobius"/>
    </source>
</evidence>
<dbReference type="OrthoDB" id="9983120at2759"/>
<dbReference type="InterPro" id="IPR041491">
    <property type="entry name" value="TRPM_SLOG"/>
</dbReference>
<feature type="transmembrane region" description="Helical" evidence="8">
    <location>
        <begin position="1424"/>
        <end position="1446"/>
    </location>
</feature>
<evidence type="ECO:0000256" key="6">
    <source>
        <dbReference type="ARBA" id="ARBA00023136"/>
    </source>
</evidence>
<accession>A0A8B6DUC0</accession>
<evidence type="ECO:0000256" key="1">
    <source>
        <dbReference type="ARBA" id="ARBA00004141"/>
    </source>
</evidence>
<evidence type="ECO:0000256" key="2">
    <source>
        <dbReference type="ARBA" id="ARBA00022448"/>
    </source>
</evidence>
<dbReference type="InterPro" id="IPR050927">
    <property type="entry name" value="TRPM"/>
</dbReference>
<dbReference type="InterPro" id="IPR013520">
    <property type="entry name" value="Ribonucl_H"/>
</dbReference>
<dbReference type="Pfam" id="PF20700">
    <property type="entry name" value="Mutator"/>
    <property type="match status" value="1"/>
</dbReference>
<reference evidence="10" key="1">
    <citation type="submission" date="2018-11" db="EMBL/GenBank/DDBJ databases">
        <authorList>
            <person name="Alioto T."/>
            <person name="Alioto T."/>
        </authorList>
    </citation>
    <scope>NUCLEOTIDE SEQUENCE</scope>
</reference>
<keyword evidence="3 8" id="KW-0812">Transmembrane</keyword>
<dbReference type="PANTHER" id="PTHR13800">
    <property type="entry name" value="TRANSIENT RECEPTOR POTENTIAL CATION CHANNEL, SUBFAMILY M, MEMBER 6"/>
    <property type="match status" value="1"/>
</dbReference>
<comment type="subcellular location">
    <subcellularLocation>
        <location evidence="1">Membrane</location>
        <topology evidence="1">Multi-pass membrane protein</topology>
    </subcellularLocation>
</comment>
<keyword evidence="4 8" id="KW-1133">Transmembrane helix</keyword>
<dbReference type="InterPro" id="IPR036397">
    <property type="entry name" value="RNaseH_sf"/>
</dbReference>
<dbReference type="SMART" id="SM00479">
    <property type="entry name" value="EXOIII"/>
    <property type="match status" value="1"/>
</dbReference>
<dbReference type="PANTHER" id="PTHR13800:SF12">
    <property type="entry name" value="TRANSIENT RECEPTOR POTENTIAL CATION CHANNEL SUBFAMILY M MEMBER-LIKE 2"/>
    <property type="match status" value="1"/>
</dbReference>
<keyword evidence="11" id="KW-1185">Reference proteome</keyword>
<name>A0A8B6DUC0_MYTGA</name>
<gene>
    <name evidence="10" type="ORF">MGAL_10B053731</name>
</gene>
<evidence type="ECO:0000256" key="3">
    <source>
        <dbReference type="ARBA" id="ARBA00022692"/>
    </source>
</evidence>
<dbReference type="InterPro" id="IPR012337">
    <property type="entry name" value="RNaseH-like_sf"/>
</dbReference>
<feature type="transmembrane region" description="Helical" evidence="8">
    <location>
        <begin position="1501"/>
        <end position="1523"/>
    </location>
</feature>
<feature type="transmembrane region" description="Helical" evidence="8">
    <location>
        <begin position="1535"/>
        <end position="1552"/>
    </location>
</feature>
<dbReference type="InterPro" id="IPR049012">
    <property type="entry name" value="Mutator_transp_dom"/>
</dbReference>